<dbReference type="NCBIfam" id="NF008551">
    <property type="entry name" value="PRK11478.1"/>
    <property type="match status" value="1"/>
</dbReference>
<evidence type="ECO:0000313" key="4">
    <source>
        <dbReference type="Proteomes" id="UP000463871"/>
    </source>
</evidence>
<feature type="domain" description="VOC" evidence="2">
    <location>
        <begin position="8"/>
        <end position="131"/>
    </location>
</feature>
<dbReference type="InterPro" id="IPR037478">
    <property type="entry name" value="YwkD-like_dom"/>
</dbReference>
<organism evidence="3 4">
    <name type="scientific">Aeromonas media</name>
    <dbReference type="NCBI Taxonomy" id="651"/>
    <lineage>
        <taxon>Bacteria</taxon>
        <taxon>Pseudomonadati</taxon>
        <taxon>Pseudomonadota</taxon>
        <taxon>Gammaproteobacteria</taxon>
        <taxon>Aeromonadales</taxon>
        <taxon>Aeromonadaceae</taxon>
        <taxon>Aeromonas</taxon>
    </lineage>
</organism>
<dbReference type="Proteomes" id="UP000463871">
    <property type="component" value="Chromosome"/>
</dbReference>
<dbReference type="InterPro" id="IPR029068">
    <property type="entry name" value="Glyas_Bleomycin-R_OHBP_Dase"/>
</dbReference>
<dbReference type="CDD" id="cd08352">
    <property type="entry name" value="VOC_Bs_YwkD_like"/>
    <property type="match status" value="1"/>
</dbReference>
<dbReference type="InterPro" id="IPR037523">
    <property type="entry name" value="VOC_core"/>
</dbReference>
<protein>
    <submittedName>
        <fullName evidence="3">VOC family protein</fullName>
    </submittedName>
</protein>
<dbReference type="InterPro" id="IPR004360">
    <property type="entry name" value="Glyas_Fos-R_dOase_dom"/>
</dbReference>
<evidence type="ECO:0000259" key="2">
    <source>
        <dbReference type="PROSITE" id="PS51819"/>
    </source>
</evidence>
<evidence type="ECO:0000256" key="1">
    <source>
        <dbReference type="ARBA" id="ARBA00022723"/>
    </source>
</evidence>
<dbReference type="Gene3D" id="3.10.180.10">
    <property type="entry name" value="2,3-Dihydroxybiphenyl 1,2-Dioxygenase, domain 1"/>
    <property type="match status" value="1"/>
</dbReference>
<dbReference type="InterPro" id="IPR051332">
    <property type="entry name" value="Fosfomycin_Res_Enzymes"/>
</dbReference>
<dbReference type="PROSITE" id="PS51819">
    <property type="entry name" value="VOC"/>
    <property type="match status" value="1"/>
</dbReference>
<dbReference type="SUPFAM" id="SSF54593">
    <property type="entry name" value="Glyoxalase/Bleomycin resistance protein/Dihydroxybiphenyl dioxygenase"/>
    <property type="match status" value="1"/>
</dbReference>
<evidence type="ECO:0000313" key="3">
    <source>
        <dbReference type="EMBL" id="QHQ52504.1"/>
    </source>
</evidence>
<name>A0AAE6VPM6_AERME</name>
<dbReference type="RefSeq" id="WP_005327577.1">
    <property type="nucleotide sequence ID" value="NZ_CAAKNK010000401.1"/>
</dbReference>
<dbReference type="AlphaFoldDB" id="A0AAE6VPM6"/>
<proteinExistence type="predicted"/>
<gene>
    <name evidence="3" type="ORF">GWI30_17715</name>
</gene>
<keyword evidence="1" id="KW-0479">Metal-binding</keyword>
<reference evidence="3 4" key="1">
    <citation type="submission" date="2020-01" db="EMBL/GenBank/DDBJ databases">
        <title>Complete genome of Aeromonas media MC64.</title>
        <authorList>
            <person name="Cao G."/>
            <person name="Fu J."/>
            <person name="Zhong C."/>
        </authorList>
    </citation>
    <scope>NUCLEOTIDE SEQUENCE [LARGE SCALE GENOMIC DNA]</scope>
    <source>
        <strain evidence="3 4">MC64</strain>
    </source>
</reference>
<dbReference type="PANTHER" id="PTHR36113">
    <property type="entry name" value="LYASE, PUTATIVE-RELATED-RELATED"/>
    <property type="match status" value="1"/>
</dbReference>
<dbReference type="GO" id="GO:0046872">
    <property type="term" value="F:metal ion binding"/>
    <property type="evidence" value="ECO:0007669"/>
    <property type="project" value="UniProtKB-KW"/>
</dbReference>
<sequence length="136" mass="15055">MTLSLLGGIHHVAIIASDYERSRHFYHQVLGLPILAETLREARQSWKLDLALPDGGQLELFSFPTPPARPSRPEACGLRHLAFRVPALDPVIAHLDQHGVAVEPVRVDELTGSRFTFFADPDGLPLELYEVDAEPA</sequence>
<dbReference type="PANTHER" id="PTHR36113:SF6">
    <property type="entry name" value="FOSFOMYCIN RESISTANCE PROTEIN FOSX"/>
    <property type="match status" value="1"/>
</dbReference>
<dbReference type="Pfam" id="PF00903">
    <property type="entry name" value="Glyoxalase"/>
    <property type="match status" value="1"/>
</dbReference>
<dbReference type="EMBL" id="CP047962">
    <property type="protein sequence ID" value="QHQ52504.1"/>
    <property type="molecule type" value="Genomic_DNA"/>
</dbReference>
<accession>A0AAE6VPM6</accession>